<reference evidence="4 5" key="1">
    <citation type="submission" date="2016-11" db="EMBL/GenBank/DDBJ databases">
        <authorList>
            <person name="Jaros S."/>
            <person name="Januszkiewicz K."/>
            <person name="Wedrychowicz H."/>
        </authorList>
    </citation>
    <scope>NUCLEOTIDE SEQUENCE [LARGE SCALE GENOMIC DNA]</scope>
    <source>
        <strain evidence="4 5">DSM 21758</strain>
    </source>
</reference>
<dbReference type="GO" id="GO:0043041">
    <property type="term" value="P:amino acid activation for nonribosomal peptide biosynthetic process"/>
    <property type="evidence" value="ECO:0007669"/>
    <property type="project" value="TreeGrafter"/>
</dbReference>
<dbReference type="EMBL" id="FQZB01000038">
    <property type="protein sequence ID" value="SHK85256.1"/>
    <property type="molecule type" value="Genomic_DNA"/>
</dbReference>
<dbReference type="InterPro" id="IPR001242">
    <property type="entry name" value="Condensation_dom"/>
</dbReference>
<dbReference type="InterPro" id="IPR042099">
    <property type="entry name" value="ANL_N_sf"/>
</dbReference>
<evidence type="ECO:0000259" key="3">
    <source>
        <dbReference type="Pfam" id="PF00668"/>
    </source>
</evidence>
<dbReference type="AlphaFoldDB" id="A0A1M6VVA1"/>
<keyword evidence="5" id="KW-1185">Reference proteome</keyword>
<evidence type="ECO:0000259" key="2">
    <source>
        <dbReference type="Pfam" id="PF00501"/>
    </source>
</evidence>
<feature type="transmembrane region" description="Helical" evidence="1">
    <location>
        <begin position="69"/>
        <end position="87"/>
    </location>
</feature>
<feature type="domain" description="Condensation" evidence="3">
    <location>
        <begin position="15"/>
        <end position="248"/>
    </location>
</feature>
<evidence type="ECO:0000313" key="5">
    <source>
        <dbReference type="Proteomes" id="UP000184310"/>
    </source>
</evidence>
<dbReference type="Gene3D" id="3.40.50.12780">
    <property type="entry name" value="N-terminal domain of ligase-like"/>
    <property type="match status" value="1"/>
</dbReference>
<evidence type="ECO:0000313" key="4">
    <source>
        <dbReference type="EMBL" id="SHK85256.1"/>
    </source>
</evidence>
<dbReference type="GO" id="GO:0003824">
    <property type="term" value="F:catalytic activity"/>
    <property type="evidence" value="ECO:0007669"/>
    <property type="project" value="InterPro"/>
</dbReference>
<dbReference type="OrthoDB" id="9778383at2"/>
<gene>
    <name evidence="4" type="ORF">SAMN02745163_04574</name>
</gene>
<dbReference type="GO" id="GO:0031177">
    <property type="term" value="F:phosphopantetheine binding"/>
    <property type="evidence" value="ECO:0007669"/>
    <property type="project" value="TreeGrafter"/>
</dbReference>
<sequence>MKQENKVRPSLDVINNSKKYWVELLGREYERVFLNVIEESNIYSKQNQKITLSKNLSDRLNKISKKDDLMLYIILLSVFQIAINKHIGGAKFLLGMPQYLKSDEMINNNELIIIPTNISYQNTFKEFLIQNKKEIFNIYKNQTYPLLELVQRMNVYDKINIYFIMKNIHSEKQVKDILKQKNNILTFILERNENDINILFNYFDKTIDSEVNMIINLFINTLKEVLRDLEIRIKDIGAVNEEEKEKLLYNFNNTRVKYQDDKTIHYLFEKQSKNRLDNIAVICEDKKITYRELNERSNALARTLRKKGVRRDEIVG</sequence>
<accession>A0A1M6VVA1</accession>
<feature type="non-terminal residue" evidence="4">
    <location>
        <position position="316"/>
    </location>
</feature>
<dbReference type="Pfam" id="PF00501">
    <property type="entry name" value="AMP-binding"/>
    <property type="match status" value="1"/>
</dbReference>
<dbReference type="Gene3D" id="3.30.559.30">
    <property type="entry name" value="Nonribosomal peptide synthetase, condensation domain"/>
    <property type="match status" value="1"/>
</dbReference>
<keyword evidence="1" id="KW-0472">Membrane</keyword>
<dbReference type="STRING" id="1121302.SAMN02745163_04574"/>
<feature type="domain" description="AMP-dependent synthetase/ligase" evidence="2">
    <location>
        <begin position="268"/>
        <end position="316"/>
    </location>
</feature>
<dbReference type="GO" id="GO:0044550">
    <property type="term" value="P:secondary metabolite biosynthetic process"/>
    <property type="evidence" value="ECO:0007669"/>
    <property type="project" value="TreeGrafter"/>
</dbReference>
<dbReference type="PANTHER" id="PTHR45527:SF14">
    <property type="entry name" value="PLIPASTATIN SYNTHASE SUBUNIT B"/>
    <property type="match status" value="1"/>
</dbReference>
<dbReference type="RefSeq" id="WP_159433292.1">
    <property type="nucleotide sequence ID" value="NZ_FQZB01000038.1"/>
</dbReference>
<proteinExistence type="predicted"/>
<dbReference type="Pfam" id="PF00668">
    <property type="entry name" value="Condensation"/>
    <property type="match status" value="1"/>
</dbReference>
<name>A0A1M6VVA1_9CLOT</name>
<dbReference type="SUPFAM" id="SSF52777">
    <property type="entry name" value="CoA-dependent acyltransferases"/>
    <property type="match status" value="1"/>
</dbReference>
<keyword evidence="1" id="KW-1133">Transmembrane helix</keyword>
<protein>
    <submittedName>
        <fullName evidence="4">AMP-binding enzyme</fullName>
    </submittedName>
</protein>
<evidence type="ECO:0000256" key="1">
    <source>
        <dbReference type="SAM" id="Phobius"/>
    </source>
</evidence>
<dbReference type="SUPFAM" id="SSF56801">
    <property type="entry name" value="Acetyl-CoA synthetase-like"/>
    <property type="match status" value="1"/>
</dbReference>
<dbReference type="Proteomes" id="UP000184310">
    <property type="component" value="Unassembled WGS sequence"/>
</dbReference>
<dbReference type="InterPro" id="IPR000873">
    <property type="entry name" value="AMP-dep_synth/lig_dom"/>
</dbReference>
<organism evidence="4 5">
    <name type="scientific">Clostridium cavendishii DSM 21758</name>
    <dbReference type="NCBI Taxonomy" id="1121302"/>
    <lineage>
        <taxon>Bacteria</taxon>
        <taxon>Bacillati</taxon>
        <taxon>Bacillota</taxon>
        <taxon>Clostridia</taxon>
        <taxon>Eubacteriales</taxon>
        <taxon>Clostridiaceae</taxon>
        <taxon>Clostridium</taxon>
    </lineage>
</organism>
<dbReference type="PANTHER" id="PTHR45527">
    <property type="entry name" value="NONRIBOSOMAL PEPTIDE SYNTHETASE"/>
    <property type="match status" value="1"/>
</dbReference>
<keyword evidence="1" id="KW-0812">Transmembrane</keyword>
<dbReference type="GO" id="GO:0005829">
    <property type="term" value="C:cytosol"/>
    <property type="evidence" value="ECO:0007669"/>
    <property type="project" value="TreeGrafter"/>
</dbReference>